<feature type="region of interest" description="Disordered" evidence="4">
    <location>
        <begin position="563"/>
        <end position="602"/>
    </location>
</feature>
<dbReference type="EMBL" id="JABVXQ010000002">
    <property type="protein sequence ID" value="KAF6124176.1"/>
    <property type="molecule type" value="Genomic_DNA"/>
</dbReference>
<feature type="domain" description="3'-5' exonuclease" evidence="5">
    <location>
        <begin position="197"/>
        <end position="395"/>
    </location>
</feature>
<dbReference type="Pfam" id="PF01612">
    <property type="entry name" value="DNA_pol_A_exo1"/>
    <property type="match status" value="1"/>
</dbReference>
<dbReference type="PANTHER" id="PTHR47765:SF2">
    <property type="entry name" value="EXONUCLEASE MUT-7 HOMOLOG"/>
    <property type="match status" value="1"/>
</dbReference>
<dbReference type="InterPro" id="IPR037432">
    <property type="entry name" value="Mut-7_DEDDy_dom"/>
</dbReference>
<gene>
    <name evidence="6" type="ORF">HJG60_004649</name>
</gene>
<dbReference type="GO" id="GO:0006139">
    <property type="term" value="P:nucleobase-containing compound metabolic process"/>
    <property type="evidence" value="ECO:0007669"/>
    <property type="project" value="InterPro"/>
</dbReference>
<keyword evidence="1" id="KW-0540">Nuclease</keyword>
<dbReference type="SUPFAM" id="SSF53098">
    <property type="entry name" value="Ribonuclease H-like"/>
    <property type="match status" value="1"/>
</dbReference>
<proteinExistence type="predicted"/>
<dbReference type="PANTHER" id="PTHR47765">
    <property type="entry name" value="3'-5' EXONUCLEASE DOMAIN-CONTAINING PROTEIN"/>
    <property type="match status" value="1"/>
</dbReference>
<protein>
    <submittedName>
        <fullName evidence="6">Exonuclease 3'-5' domain containing 3</fullName>
    </submittedName>
</protein>
<dbReference type="InterPro" id="IPR002782">
    <property type="entry name" value="Mut7-C_RNAse_dom"/>
</dbReference>
<keyword evidence="2" id="KW-0378">Hydrolase</keyword>
<dbReference type="InterPro" id="IPR036397">
    <property type="entry name" value="RNaseH_sf"/>
</dbReference>
<evidence type="ECO:0000256" key="3">
    <source>
        <dbReference type="ARBA" id="ARBA00022839"/>
    </source>
</evidence>
<evidence type="ECO:0000256" key="4">
    <source>
        <dbReference type="SAM" id="MobiDB-lite"/>
    </source>
</evidence>
<feature type="compositionally biased region" description="Low complexity" evidence="4">
    <location>
        <begin position="424"/>
        <end position="435"/>
    </location>
</feature>
<dbReference type="InterPro" id="IPR002562">
    <property type="entry name" value="3'-5'_exonuclease_dom"/>
</dbReference>
<feature type="region of interest" description="Disordered" evidence="4">
    <location>
        <begin position="401"/>
        <end position="435"/>
    </location>
</feature>
<evidence type="ECO:0000256" key="2">
    <source>
        <dbReference type="ARBA" id="ARBA00022801"/>
    </source>
</evidence>
<evidence type="ECO:0000313" key="6">
    <source>
        <dbReference type="EMBL" id="KAF6124176.1"/>
    </source>
</evidence>
<sequence length="689" mass="75826">MSAPLLLQDKVNLVERYVDGFPDLQRGLLALMDSWCRPGFDLRVVARRYPQASAWRPEKLSPRVLARQVLRLLQRFGLDPELCPNVAAQQHLAALQHLCYMRFVEGSLSQESWADHVRGLVGPSEWLQEQLLQLLASHGDAATVARCARDLALPEERLPAEVATELGRLRLHDRTAEAPEEEEKDRYYQLPIAREHVHFLASWAALSGHEEELLQPGQVVGLDLEWKPCFGAGGRPRASLMQVAMEGRVFLLDVPALSQPPGGQEAQAFSRLVSRLLSDPSITKLCYGMAGDMKSLGASCPALAHAQKLLRGDMDLLRVHRQIRVTDVPALDVDGAKGPRGLSLLVQQVLGRPLDKTQQLSNWDRRPLDEGQLLYAAADAYCLLEVYQALCREPARFHLSGDLARSPRPERSQRPGVWQPPHPQEASAPPQQVPAAPEVPARAFRVVCDSMLQGLARRLRCLGADVLVLGAGEDHRRVSEVARQEGRIILTSGLPYHQLRAQVGAGRCLWVDCSLKAREQTQAVLRHFNVRVTHSDIFSRCQACNCDQYLKVSRDKMRQLLSLSGHQEGPSGTGDETQIEDTREPGSAPEKTPGGRTYDPPCRWLEEADLHAHAPATLGNGTRLQLAGVPAGLLRRPGLQAFYCCPGCGKVFWEGSHLGRFASQCRELLDGAPGSGPPSPAPSPPSGPS</sequence>
<comment type="caution">
    <text evidence="6">The sequence shown here is derived from an EMBL/GenBank/DDBJ whole genome shotgun (WGS) entry which is preliminary data.</text>
</comment>
<dbReference type="AlphaFoldDB" id="A0A834EPB6"/>
<feature type="region of interest" description="Disordered" evidence="4">
    <location>
        <begin position="669"/>
        <end position="689"/>
    </location>
</feature>
<dbReference type="GO" id="GO:0008408">
    <property type="term" value="F:3'-5' exonuclease activity"/>
    <property type="evidence" value="ECO:0007669"/>
    <property type="project" value="InterPro"/>
</dbReference>
<dbReference type="SMART" id="SM00474">
    <property type="entry name" value="35EXOc"/>
    <property type="match status" value="1"/>
</dbReference>
<feature type="compositionally biased region" description="Pro residues" evidence="4">
    <location>
        <begin position="675"/>
        <end position="689"/>
    </location>
</feature>
<dbReference type="FunFam" id="3.30.420.10:FF:000074">
    <property type="entry name" value="exonuclease mut-7 homolog isoform X2"/>
    <property type="match status" value="1"/>
</dbReference>
<evidence type="ECO:0000256" key="1">
    <source>
        <dbReference type="ARBA" id="ARBA00022722"/>
    </source>
</evidence>
<keyword evidence="3 6" id="KW-0269">Exonuclease</keyword>
<reference evidence="6 7" key="1">
    <citation type="journal article" date="2020" name="Nature">
        <title>Six reference-quality genomes reveal evolution of bat adaptations.</title>
        <authorList>
            <person name="Jebb D."/>
            <person name="Huang Z."/>
            <person name="Pippel M."/>
            <person name="Hughes G.M."/>
            <person name="Lavrichenko K."/>
            <person name="Devanna P."/>
            <person name="Winkler S."/>
            <person name="Jermiin L.S."/>
            <person name="Skirmuntt E.C."/>
            <person name="Katzourakis A."/>
            <person name="Burkitt-Gray L."/>
            <person name="Ray D.A."/>
            <person name="Sullivan K.A.M."/>
            <person name="Roscito J.G."/>
            <person name="Kirilenko B.M."/>
            <person name="Davalos L.M."/>
            <person name="Corthals A.P."/>
            <person name="Power M.L."/>
            <person name="Jones G."/>
            <person name="Ransome R.D."/>
            <person name="Dechmann D.K.N."/>
            <person name="Locatelli A.G."/>
            <person name="Puechmaille S.J."/>
            <person name="Fedrigo O."/>
            <person name="Jarvis E.D."/>
            <person name="Hiller M."/>
            <person name="Vernes S.C."/>
            <person name="Myers E.W."/>
            <person name="Teeling E.C."/>
        </authorList>
    </citation>
    <scope>NUCLEOTIDE SEQUENCE [LARGE SCALE GENOMIC DNA]</scope>
    <source>
        <strain evidence="6">Bat1K_MPI-CBG_1</strain>
    </source>
</reference>
<evidence type="ECO:0000259" key="5">
    <source>
        <dbReference type="SMART" id="SM00474"/>
    </source>
</evidence>
<organism evidence="6 7">
    <name type="scientific">Phyllostomus discolor</name>
    <name type="common">pale spear-nosed bat</name>
    <dbReference type="NCBI Taxonomy" id="89673"/>
    <lineage>
        <taxon>Eukaryota</taxon>
        <taxon>Metazoa</taxon>
        <taxon>Chordata</taxon>
        <taxon>Craniata</taxon>
        <taxon>Vertebrata</taxon>
        <taxon>Euteleostomi</taxon>
        <taxon>Mammalia</taxon>
        <taxon>Eutheria</taxon>
        <taxon>Laurasiatheria</taxon>
        <taxon>Chiroptera</taxon>
        <taxon>Yangochiroptera</taxon>
        <taxon>Phyllostomidae</taxon>
        <taxon>Phyllostominae</taxon>
        <taxon>Phyllostomus</taxon>
    </lineage>
</organism>
<accession>A0A834EPB6</accession>
<name>A0A834EPB6_9CHIR</name>
<dbReference type="CDD" id="cd06146">
    <property type="entry name" value="mut-7_like_exo"/>
    <property type="match status" value="1"/>
</dbReference>
<dbReference type="InterPro" id="IPR052408">
    <property type="entry name" value="Exonuclease_MUT-7-like"/>
</dbReference>
<dbReference type="InterPro" id="IPR012337">
    <property type="entry name" value="RNaseH-like_sf"/>
</dbReference>
<dbReference type="Gene3D" id="3.30.420.10">
    <property type="entry name" value="Ribonuclease H-like superfamily/Ribonuclease H"/>
    <property type="match status" value="1"/>
</dbReference>
<dbReference type="Proteomes" id="UP000664940">
    <property type="component" value="Unassembled WGS sequence"/>
</dbReference>
<evidence type="ECO:0000313" key="7">
    <source>
        <dbReference type="Proteomes" id="UP000664940"/>
    </source>
</evidence>
<dbReference type="Pfam" id="PF01927">
    <property type="entry name" value="Mut7-C"/>
    <property type="match status" value="1"/>
</dbReference>
<dbReference type="GO" id="GO:0003676">
    <property type="term" value="F:nucleic acid binding"/>
    <property type="evidence" value="ECO:0007669"/>
    <property type="project" value="InterPro"/>
</dbReference>